<dbReference type="InterPro" id="IPR040441">
    <property type="entry name" value="CFA20/CFAP20DC"/>
</dbReference>
<feature type="compositionally biased region" description="Polar residues" evidence="1">
    <location>
        <begin position="245"/>
        <end position="272"/>
    </location>
</feature>
<reference evidence="3 4" key="1">
    <citation type="journal article" date="2022" name="Nat. Ecol. Evol.">
        <title>A masculinizing supergene underlies an exaggerated male reproductive morph in a spider.</title>
        <authorList>
            <person name="Hendrickx F."/>
            <person name="De Corte Z."/>
            <person name="Sonet G."/>
            <person name="Van Belleghem S.M."/>
            <person name="Kostlbacher S."/>
            <person name="Vangestel C."/>
        </authorList>
    </citation>
    <scope>NUCLEOTIDE SEQUENCE [LARGE SCALE GENOMIC DNA]</scope>
    <source>
        <strain evidence="3">W744_W776</strain>
    </source>
</reference>
<feature type="region of interest" description="Disordered" evidence="1">
    <location>
        <begin position="245"/>
        <end position="283"/>
    </location>
</feature>
<evidence type="ECO:0000313" key="4">
    <source>
        <dbReference type="Proteomes" id="UP000827092"/>
    </source>
</evidence>
<dbReference type="Proteomes" id="UP000827092">
    <property type="component" value="Unassembled WGS sequence"/>
</dbReference>
<accession>A0AAV6U1H9</accession>
<comment type="caution">
    <text evidence="3">The sequence shown here is derived from an EMBL/GenBank/DDBJ whole genome shotgun (WGS) entry which is preliminary data.</text>
</comment>
<evidence type="ECO:0000256" key="1">
    <source>
        <dbReference type="SAM" id="MobiDB-lite"/>
    </source>
</evidence>
<dbReference type="Pfam" id="PF05018">
    <property type="entry name" value="CFA20_dom"/>
    <property type="match status" value="1"/>
</dbReference>
<name>A0AAV6U1H9_9ARAC</name>
<feature type="compositionally biased region" description="Polar residues" evidence="1">
    <location>
        <begin position="215"/>
        <end position="233"/>
    </location>
</feature>
<gene>
    <name evidence="3" type="ORF">JTE90_004270</name>
</gene>
<feature type="region of interest" description="Disordered" evidence="1">
    <location>
        <begin position="214"/>
        <end position="233"/>
    </location>
</feature>
<proteinExistence type="predicted"/>
<evidence type="ECO:0000313" key="3">
    <source>
        <dbReference type="EMBL" id="KAG8177876.1"/>
    </source>
</evidence>
<sequence length="317" mass="35680">MSHNGQRYVELLSPTNKDILNAWKVLPGTKKVFDDKLKSFVFCLKGGKAPVPLLQWPKDKANVVLSHPIIVFQMFLAARDNILFDIRINCNNILKKRISLSSNQKTVSKTSLSVILPVTILNRETWSYLLVDIEEIVSSVWSRDSFRNVGSVCLSGNCSIKRIFTLRRDMVQNEEGVQFIKYDQIPKQMLLSKTSPPTYDFVICLNNSEAEENKSSTNSLANQSEVRQSTSSSLTSINGHYNFMKSASRNPSISKSNKNTGGLPLHTSNKSEYSFRDEDNRSKCSTVEDNSVSADHVLPLLSRLTFARALGEYTDEL</sequence>
<protein>
    <recommendedName>
        <fullName evidence="2">CFA20 domain-containing protein</fullName>
    </recommendedName>
</protein>
<organism evidence="3 4">
    <name type="scientific">Oedothorax gibbosus</name>
    <dbReference type="NCBI Taxonomy" id="931172"/>
    <lineage>
        <taxon>Eukaryota</taxon>
        <taxon>Metazoa</taxon>
        <taxon>Ecdysozoa</taxon>
        <taxon>Arthropoda</taxon>
        <taxon>Chelicerata</taxon>
        <taxon>Arachnida</taxon>
        <taxon>Araneae</taxon>
        <taxon>Araneomorphae</taxon>
        <taxon>Entelegynae</taxon>
        <taxon>Araneoidea</taxon>
        <taxon>Linyphiidae</taxon>
        <taxon>Erigoninae</taxon>
        <taxon>Oedothorax</taxon>
    </lineage>
</organism>
<dbReference type="InterPro" id="IPR007714">
    <property type="entry name" value="CFA20_dom"/>
</dbReference>
<evidence type="ECO:0000259" key="2">
    <source>
        <dbReference type="Pfam" id="PF05018"/>
    </source>
</evidence>
<dbReference type="EMBL" id="JAFNEN010000740">
    <property type="protein sequence ID" value="KAG8177876.1"/>
    <property type="molecule type" value="Genomic_DNA"/>
</dbReference>
<dbReference type="AlphaFoldDB" id="A0AAV6U1H9"/>
<feature type="domain" description="CFA20" evidence="2">
    <location>
        <begin position="6"/>
        <end position="178"/>
    </location>
</feature>
<dbReference type="PANTHER" id="PTHR12458">
    <property type="entry name" value="ORF PROTEIN"/>
    <property type="match status" value="1"/>
</dbReference>
<keyword evidence="4" id="KW-1185">Reference proteome</keyword>
<feature type="compositionally biased region" description="Basic and acidic residues" evidence="1">
    <location>
        <begin position="273"/>
        <end position="282"/>
    </location>
</feature>